<evidence type="ECO:0000313" key="4">
    <source>
        <dbReference type="EMBL" id="SPD69213.1"/>
    </source>
</evidence>
<feature type="compositionally biased region" description="Basic residues" evidence="1">
    <location>
        <begin position="47"/>
        <end position="58"/>
    </location>
</feature>
<dbReference type="RefSeq" id="WP_155892727.1">
    <property type="nucleotide sequence ID" value="NZ_CBCRZP010000056.1"/>
</dbReference>
<protein>
    <submittedName>
        <fullName evidence="2">Uncharacterized protein</fullName>
    </submittedName>
</protein>
<dbReference type="Proteomes" id="UP000257016">
    <property type="component" value="Unassembled WGS sequence"/>
</dbReference>
<geneLocation type="plasmid" evidence="4">
    <name>CBM2636p</name>
</geneLocation>
<dbReference type="AlphaFoldDB" id="A0A375DAZ1"/>
<evidence type="ECO:0000313" key="2">
    <source>
        <dbReference type="EMBL" id="SOY77285.1"/>
    </source>
</evidence>
<evidence type="ECO:0000313" key="6">
    <source>
        <dbReference type="Proteomes" id="UP000257016"/>
    </source>
</evidence>
<dbReference type="GeneID" id="45498293"/>
<sequence length="66" mass="7271">MTLSQDLTVQFPSPIGLSEVQWMDQEIGEAAVNMGNFISCLRHALRPHPRPAPRHPSLRPRLAGAA</sequence>
<geneLocation type="plasmid" evidence="6">
    <name>cbm2586_p</name>
</geneLocation>
<organism evidence="2">
    <name type="scientific">Cupriavidus taiwanensis</name>
    <dbReference type="NCBI Taxonomy" id="164546"/>
    <lineage>
        <taxon>Bacteria</taxon>
        <taxon>Pseudomonadati</taxon>
        <taxon>Pseudomonadota</taxon>
        <taxon>Betaproteobacteria</taxon>
        <taxon>Burkholderiales</taxon>
        <taxon>Burkholderiaceae</taxon>
        <taxon>Cupriavidus</taxon>
    </lineage>
</organism>
<evidence type="ECO:0000256" key="1">
    <source>
        <dbReference type="SAM" id="MobiDB-lite"/>
    </source>
</evidence>
<geneLocation type="plasmid" evidence="5">
    <name>cbm2636p</name>
</geneLocation>
<dbReference type="EMBL" id="LT984815">
    <property type="protein sequence ID" value="SPD69213.1"/>
    <property type="molecule type" value="Genomic_DNA"/>
</dbReference>
<keyword evidence="4" id="KW-0614">Plasmid</keyword>
<dbReference type="EMBL" id="OFSN01000064">
    <property type="protein sequence ID" value="SOY78222.1"/>
    <property type="molecule type" value="Genomic_DNA"/>
</dbReference>
<evidence type="ECO:0000313" key="5">
    <source>
        <dbReference type="Proteomes" id="UP000254259"/>
    </source>
</evidence>
<gene>
    <name evidence="3" type="ORF">CBM2586_P70038</name>
    <name evidence="2" type="ORF">CBM2589_P60036</name>
    <name evidence="4" type="ORF">CBM2636_P10124</name>
</gene>
<name>A0A375DAZ1_9BURK</name>
<evidence type="ECO:0000313" key="3">
    <source>
        <dbReference type="EMBL" id="SOY78222.1"/>
    </source>
</evidence>
<dbReference type="Proteomes" id="UP000254259">
    <property type="component" value="Plasmid CBM2636p"/>
</dbReference>
<reference evidence="5 6" key="1">
    <citation type="submission" date="2018-01" db="EMBL/GenBank/DDBJ databases">
        <authorList>
            <person name="Clerissi C."/>
        </authorList>
    </citation>
    <scope>NUCLEOTIDE SEQUENCE</scope>
    <source>
        <strain evidence="3">Cupriavidus taiwanensis LMG 19430</strain>
        <strain evidence="2">Cupriavidus taiwanensis STM 3521</strain>
        <strain evidence="4">Cupriavidus taiwanensis SWF 66322</strain>
        <plasmid evidence="6">cbm2586_p</plasmid>
        <plasmid evidence="5">cbm2636p</plasmid>
        <plasmid evidence="4">CBM2636p</plasmid>
    </source>
</reference>
<dbReference type="EMBL" id="OFSP01000074">
    <property type="protein sequence ID" value="SOY77285.1"/>
    <property type="molecule type" value="Genomic_DNA"/>
</dbReference>
<accession>A0A375DAZ1</accession>
<proteinExistence type="predicted"/>
<feature type="region of interest" description="Disordered" evidence="1">
    <location>
        <begin position="47"/>
        <end position="66"/>
    </location>
</feature>
<dbReference type="Proteomes" id="UP000256297">
    <property type="component" value="Plasmid CBM2589_p"/>
</dbReference>